<proteinExistence type="predicted"/>
<evidence type="ECO:0000313" key="1">
    <source>
        <dbReference type="EMBL" id="CAH6721005.1"/>
    </source>
</evidence>
<reference evidence="1" key="1">
    <citation type="submission" date="2022-06" db="EMBL/GenBank/DDBJ databases">
        <authorList>
            <person name="Legras J.-L."/>
            <person name="Devillers H."/>
            <person name="Grondin C."/>
        </authorList>
    </citation>
    <scope>NUCLEOTIDE SEQUENCE</scope>
    <source>
        <strain evidence="1">CLIB 1444</strain>
    </source>
</reference>
<comment type="caution">
    <text evidence="1">The sequence shown here is derived from an EMBL/GenBank/DDBJ whole genome shotgun (WGS) entry which is preliminary data.</text>
</comment>
<accession>A0ACA9Y8G5</accession>
<name>A0ACA9Y8G5_9ASCO</name>
<gene>
    <name evidence="1" type="ORF">CLIB1444_05S01486</name>
</gene>
<organism evidence="1 2">
    <name type="scientific">[Candida] jaroonii</name>
    <dbReference type="NCBI Taxonomy" id="467808"/>
    <lineage>
        <taxon>Eukaryota</taxon>
        <taxon>Fungi</taxon>
        <taxon>Dikarya</taxon>
        <taxon>Ascomycota</taxon>
        <taxon>Saccharomycotina</taxon>
        <taxon>Pichiomycetes</taxon>
        <taxon>Debaryomycetaceae</taxon>
        <taxon>Yamadazyma</taxon>
    </lineage>
</organism>
<keyword evidence="2" id="KW-1185">Reference proteome</keyword>
<evidence type="ECO:0000313" key="2">
    <source>
        <dbReference type="Proteomes" id="UP001152531"/>
    </source>
</evidence>
<dbReference type="EMBL" id="CALSDN010000005">
    <property type="protein sequence ID" value="CAH6721005.1"/>
    <property type="molecule type" value="Genomic_DNA"/>
</dbReference>
<protein>
    <submittedName>
        <fullName evidence="1">Uncharacterized protein</fullName>
    </submittedName>
</protein>
<sequence>MSYLSAIGPLGLVLVYQLYQSKASEIDTTIFELNNQVKALETQLSEKSNQLEAFQDHNNLISTQDNKDHKDKINGLNKEIEQLKTSNDSLNDKIVQLTKTINDNETISRKYQEELSFLKEKIKLLEIDKNKLDLDYKIKLNNKIEELITEKDLKIEYLNKAINDITNDRDGNLDLHVKLIEKSEKEIRKYEQDLLSANNKLQTSSKTIEQLEIDKTLLSDKIKDIETETEKMVELKKLEIEVADLKKTLKIEDLNEINQKLNDFDSLKSKYKEIEDSNKSTIDELSDLKNEYDILDNKFNELTLKYDELNEVHLLKSSSQIEQDHEELVELIQKVFKETENIVDEAFPDCPSPQDKVQKIADSLSKIEELKANLDAKDHTITTMNTKNAKLSEEIEVLENEHRKKISEIEKLDQEIKRMEDNENEEIASLKTTISKLETDHKAISETNQSLEASNKELKEKIDETNKTNKQLLQARDVLDNMIITEDSKKKSLLDEIESLKQQLQESKEKADKEETQRINSETELSEIKQQLEGKNKIIQQLEKVLHT</sequence>
<dbReference type="Proteomes" id="UP001152531">
    <property type="component" value="Unassembled WGS sequence"/>
</dbReference>